<gene>
    <name evidence="1" type="ORF">SCALOS_LOCUS4534</name>
</gene>
<dbReference type="Proteomes" id="UP000789860">
    <property type="component" value="Unassembled WGS sequence"/>
</dbReference>
<accession>A0ACA9LIH1</accession>
<evidence type="ECO:0000313" key="2">
    <source>
        <dbReference type="Proteomes" id="UP000789860"/>
    </source>
</evidence>
<comment type="caution">
    <text evidence="1">The sequence shown here is derived from an EMBL/GenBank/DDBJ whole genome shotgun (WGS) entry which is preliminary data.</text>
</comment>
<sequence length="142" mass="16564">MLRNQEILCTENKVEIFNDLLRTEWKEPEVLNEESKEITENNNSNFNLFLKEVRSDYQNADQLLRTALDKFKDHYNSAKSKSVSWLSSFLYDMNHNLDSMVHIKSGAHICVQVESIKRHSIKQKLAVGNKENKHPDPHIIPA</sequence>
<organism evidence="1 2">
    <name type="scientific">Scutellospora calospora</name>
    <dbReference type="NCBI Taxonomy" id="85575"/>
    <lineage>
        <taxon>Eukaryota</taxon>
        <taxon>Fungi</taxon>
        <taxon>Fungi incertae sedis</taxon>
        <taxon>Mucoromycota</taxon>
        <taxon>Glomeromycotina</taxon>
        <taxon>Glomeromycetes</taxon>
        <taxon>Diversisporales</taxon>
        <taxon>Gigasporaceae</taxon>
        <taxon>Scutellospora</taxon>
    </lineage>
</organism>
<evidence type="ECO:0000313" key="1">
    <source>
        <dbReference type="EMBL" id="CAG8533059.1"/>
    </source>
</evidence>
<protein>
    <submittedName>
        <fullName evidence="1">9578_t:CDS:1</fullName>
    </submittedName>
</protein>
<name>A0ACA9LIH1_9GLOM</name>
<proteinExistence type="predicted"/>
<keyword evidence="2" id="KW-1185">Reference proteome</keyword>
<dbReference type="EMBL" id="CAJVPM010006257">
    <property type="protein sequence ID" value="CAG8533059.1"/>
    <property type="molecule type" value="Genomic_DNA"/>
</dbReference>
<reference evidence="1" key="1">
    <citation type="submission" date="2021-06" db="EMBL/GenBank/DDBJ databases">
        <authorList>
            <person name="Kallberg Y."/>
            <person name="Tangrot J."/>
            <person name="Rosling A."/>
        </authorList>
    </citation>
    <scope>NUCLEOTIDE SEQUENCE</scope>
    <source>
        <strain evidence="1">AU212A</strain>
    </source>
</reference>